<reference evidence="1 2" key="1">
    <citation type="journal article" date="2018" name="MBio">
        <title>Comparative Genomics Reveals the Core Gene Toolbox for the Fungus-Insect Symbiosis.</title>
        <authorList>
            <person name="Wang Y."/>
            <person name="Stata M."/>
            <person name="Wang W."/>
            <person name="Stajich J.E."/>
            <person name="White M.M."/>
            <person name="Moncalvo J.M."/>
        </authorList>
    </citation>
    <scope>NUCLEOTIDE SEQUENCE [LARGE SCALE GENOMIC DNA]</scope>
    <source>
        <strain evidence="1 2">AUS-126-30</strain>
    </source>
</reference>
<keyword evidence="2" id="KW-1185">Reference proteome</keyword>
<dbReference type="EMBL" id="MBFU01000130">
    <property type="protein sequence ID" value="PWA01805.1"/>
    <property type="molecule type" value="Genomic_DNA"/>
</dbReference>
<accession>A0A2U1J9U8</accession>
<dbReference type="AlphaFoldDB" id="A0A2U1J9U8"/>
<proteinExistence type="predicted"/>
<name>A0A2U1J9U8_SMIAN</name>
<gene>
    <name evidence="1" type="ORF">BB558_002071</name>
</gene>
<evidence type="ECO:0000313" key="1">
    <source>
        <dbReference type="EMBL" id="PWA01805.1"/>
    </source>
</evidence>
<comment type="caution">
    <text evidence="1">The sequence shown here is derived from an EMBL/GenBank/DDBJ whole genome shotgun (WGS) entry which is preliminary data.</text>
</comment>
<organism evidence="1 2">
    <name type="scientific">Smittium angustum</name>
    <dbReference type="NCBI Taxonomy" id="133377"/>
    <lineage>
        <taxon>Eukaryota</taxon>
        <taxon>Fungi</taxon>
        <taxon>Fungi incertae sedis</taxon>
        <taxon>Zoopagomycota</taxon>
        <taxon>Kickxellomycotina</taxon>
        <taxon>Harpellomycetes</taxon>
        <taxon>Harpellales</taxon>
        <taxon>Legeriomycetaceae</taxon>
        <taxon>Smittium</taxon>
    </lineage>
</organism>
<protein>
    <submittedName>
        <fullName evidence="1">Uncharacterized protein</fullName>
    </submittedName>
</protein>
<sequence length="80" mass="8915">MLRFRSSTPEDINFIFIDKVGFSVSSRTKKGRALVGTSVYLPATTIKSKNITVIAAASKYEILTTLSIMIQQMEKTLRSI</sequence>
<dbReference type="Proteomes" id="UP000245591">
    <property type="component" value="Unassembled WGS sequence"/>
</dbReference>
<evidence type="ECO:0000313" key="2">
    <source>
        <dbReference type="Proteomes" id="UP000245591"/>
    </source>
</evidence>